<evidence type="ECO:0000256" key="1">
    <source>
        <dbReference type="SAM" id="MobiDB-lite"/>
    </source>
</evidence>
<comment type="caution">
    <text evidence="2">The sequence shown here is derived from an EMBL/GenBank/DDBJ whole genome shotgun (WGS) entry which is preliminary data.</text>
</comment>
<feature type="region of interest" description="Disordered" evidence="1">
    <location>
        <begin position="79"/>
        <end position="106"/>
    </location>
</feature>
<dbReference type="AlphaFoldDB" id="A0A9J6G423"/>
<evidence type="ECO:0000313" key="2">
    <source>
        <dbReference type="EMBL" id="KAH9369489.1"/>
    </source>
</evidence>
<dbReference type="VEuPathDB" id="VectorBase:HLOH_053606"/>
<accession>A0A9J6G423</accession>
<gene>
    <name evidence="2" type="ORF">HPB48_014331</name>
</gene>
<organism evidence="2 3">
    <name type="scientific">Haemaphysalis longicornis</name>
    <name type="common">Bush tick</name>
    <dbReference type="NCBI Taxonomy" id="44386"/>
    <lineage>
        <taxon>Eukaryota</taxon>
        <taxon>Metazoa</taxon>
        <taxon>Ecdysozoa</taxon>
        <taxon>Arthropoda</taxon>
        <taxon>Chelicerata</taxon>
        <taxon>Arachnida</taxon>
        <taxon>Acari</taxon>
        <taxon>Parasitiformes</taxon>
        <taxon>Ixodida</taxon>
        <taxon>Ixodoidea</taxon>
        <taxon>Ixodidae</taxon>
        <taxon>Haemaphysalinae</taxon>
        <taxon>Haemaphysalis</taxon>
    </lineage>
</organism>
<dbReference type="Proteomes" id="UP000821853">
    <property type="component" value="Chromosome 3"/>
</dbReference>
<reference evidence="2 3" key="1">
    <citation type="journal article" date="2020" name="Cell">
        <title>Large-Scale Comparative Analyses of Tick Genomes Elucidate Their Genetic Diversity and Vector Capacities.</title>
        <authorList>
            <consortium name="Tick Genome and Microbiome Consortium (TIGMIC)"/>
            <person name="Jia N."/>
            <person name="Wang J."/>
            <person name="Shi W."/>
            <person name="Du L."/>
            <person name="Sun Y."/>
            <person name="Zhan W."/>
            <person name="Jiang J.F."/>
            <person name="Wang Q."/>
            <person name="Zhang B."/>
            <person name="Ji P."/>
            <person name="Bell-Sakyi L."/>
            <person name="Cui X.M."/>
            <person name="Yuan T.T."/>
            <person name="Jiang B.G."/>
            <person name="Yang W.F."/>
            <person name="Lam T.T."/>
            <person name="Chang Q.C."/>
            <person name="Ding S.J."/>
            <person name="Wang X.J."/>
            <person name="Zhu J.G."/>
            <person name="Ruan X.D."/>
            <person name="Zhao L."/>
            <person name="Wei J.T."/>
            <person name="Ye R.Z."/>
            <person name="Que T.C."/>
            <person name="Du C.H."/>
            <person name="Zhou Y.H."/>
            <person name="Cheng J.X."/>
            <person name="Dai P.F."/>
            <person name="Guo W.B."/>
            <person name="Han X.H."/>
            <person name="Huang E.J."/>
            <person name="Li L.F."/>
            <person name="Wei W."/>
            <person name="Gao Y.C."/>
            <person name="Liu J.Z."/>
            <person name="Shao H.Z."/>
            <person name="Wang X."/>
            <person name="Wang C.C."/>
            <person name="Yang T.C."/>
            <person name="Huo Q.B."/>
            <person name="Li W."/>
            <person name="Chen H.Y."/>
            <person name="Chen S.E."/>
            <person name="Zhou L.G."/>
            <person name="Ni X.B."/>
            <person name="Tian J.H."/>
            <person name="Sheng Y."/>
            <person name="Liu T."/>
            <person name="Pan Y.S."/>
            <person name="Xia L.Y."/>
            <person name="Li J."/>
            <person name="Zhao F."/>
            <person name="Cao W.C."/>
        </authorList>
    </citation>
    <scope>NUCLEOTIDE SEQUENCE [LARGE SCALE GENOMIC DNA]</scope>
    <source>
        <strain evidence="2">HaeL-2018</strain>
    </source>
</reference>
<proteinExistence type="predicted"/>
<protein>
    <submittedName>
        <fullName evidence="2">Uncharacterized protein</fullName>
    </submittedName>
</protein>
<dbReference type="EMBL" id="JABSTR010000005">
    <property type="protein sequence ID" value="KAH9369489.1"/>
    <property type="molecule type" value="Genomic_DNA"/>
</dbReference>
<sequence length="106" mass="12519">MIEQKIDQKLTQFKEQEERQFTSHLNNVREALEKTTHTIRKLGETPNARMARLEEALNDKVDKMGLNLNQRVIRLEEEYQQSHKKPKSYPVGEAHMQETCELPDND</sequence>
<name>A0A9J6G423_HAELO</name>
<evidence type="ECO:0000313" key="3">
    <source>
        <dbReference type="Proteomes" id="UP000821853"/>
    </source>
</evidence>
<keyword evidence="3" id="KW-1185">Reference proteome</keyword>